<comment type="caution">
    <text evidence="6">The sequence shown here is derived from an EMBL/GenBank/DDBJ whole genome shotgun (WGS) entry which is preliminary data.</text>
</comment>
<sequence>MRDPVTEFEYPDAWVAACRQPDLLPRVEQGLCVLTASGTVLRRGYTTGTTAAAACKAAVLSLQQGEVTEVAVTVPCGLTVTLGVDAHRGRSSCRKDSGDYAGDVTAGLEFAAYAVPASSGAHFVPGEGIGTFSRETARHAAGDPAISEPAMACIDRSIREAVETTGIAGVTVVLSIPRGAETAHLTLNPRIGVVNGISVLGSTGLVEPWDDHLTEAVLDRVARTERAVLTTGRIGLRYSRLYFPEHEAVLVGSKISEALARAHGDVVLCGLPGLIMKFINPDVLTGTGYVTVEDLSASPAWEEIMQRELAAFAERCPDVRVVLVGRDGRIIGESG</sequence>
<evidence type="ECO:0000256" key="2">
    <source>
        <dbReference type="ARBA" id="ARBA00022603"/>
    </source>
</evidence>
<gene>
    <name evidence="5" type="primary">cbiD</name>
    <name evidence="6" type="ORF">FGU65_09600</name>
</gene>
<name>A0ABT8MB24_9EURY</name>
<keyword evidence="7" id="KW-1185">Reference proteome</keyword>
<dbReference type="Pfam" id="PF01888">
    <property type="entry name" value="CbiD"/>
    <property type="match status" value="1"/>
</dbReference>
<proteinExistence type="inferred from homology"/>
<comment type="function">
    <text evidence="5">Catalyzes the methylation of C-1 in cobalt-precorrin-5B to form cobalt-precorrin-6A.</text>
</comment>
<dbReference type="SUPFAM" id="SSF111342">
    <property type="entry name" value="CbiD-like"/>
    <property type="match status" value="1"/>
</dbReference>
<keyword evidence="3 5" id="KW-0808">Transferase</keyword>
<evidence type="ECO:0000256" key="1">
    <source>
        <dbReference type="ARBA" id="ARBA00022573"/>
    </source>
</evidence>
<dbReference type="GO" id="GO:0032259">
    <property type="term" value="P:methylation"/>
    <property type="evidence" value="ECO:0007669"/>
    <property type="project" value="UniProtKB-KW"/>
</dbReference>
<dbReference type="NCBIfam" id="NF000856">
    <property type="entry name" value="PRK00075.2-5"/>
    <property type="match status" value="1"/>
</dbReference>
<keyword evidence="4 5" id="KW-0949">S-adenosyl-L-methionine</keyword>
<comment type="catalytic activity">
    <reaction evidence="5">
        <text>Co-precorrin-5B + S-adenosyl-L-methionine = Co-precorrin-6A + S-adenosyl-L-homocysteine</text>
        <dbReference type="Rhea" id="RHEA:26285"/>
        <dbReference type="ChEBI" id="CHEBI:57856"/>
        <dbReference type="ChEBI" id="CHEBI:59789"/>
        <dbReference type="ChEBI" id="CHEBI:60063"/>
        <dbReference type="ChEBI" id="CHEBI:60064"/>
        <dbReference type="EC" id="2.1.1.195"/>
    </reaction>
</comment>
<dbReference type="Proteomes" id="UP001168338">
    <property type="component" value="Unassembled WGS sequence"/>
</dbReference>
<evidence type="ECO:0000256" key="3">
    <source>
        <dbReference type="ARBA" id="ARBA00022679"/>
    </source>
</evidence>
<dbReference type="EC" id="2.1.1.195" evidence="5"/>
<dbReference type="Gene3D" id="3.30.2110.10">
    <property type="entry name" value="CbiD-like"/>
    <property type="match status" value="1"/>
</dbReference>
<dbReference type="InterPro" id="IPR036074">
    <property type="entry name" value="CbiD_sf"/>
</dbReference>
<dbReference type="InterPro" id="IPR002748">
    <property type="entry name" value="CbiD"/>
</dbReference>
<evidence type="ECO:0000313" key="6">
    <source>
        <dbReference type="EMBL" id="MDN7025140.1"/>
    </source>
</evidence>
<evidence type="ECO:0000313" key="7">
    <source>
        <dbReference type="Proteomes" id="UP001168338"/>
    </source>
</evidence>
<comment type="similarity">
    <text evidence="5">Belongs to the CbiD family.</text>
</comment>
<dbReference type="Gene3D" id="3.40.50.10720">
    <property type="entry name" value="CbiD-like domains"/>
    <property type="match status" value="1"/>
</dbReference>
<dbReference type="HAMAP" id="MF_00787">
    <property type="entry name" value="CbiD"/>
    <property type="match status" value="1"/>
</dbReference>
<dbReference type="EMBL" id="VCYH01000006">
    <property type="protein sequence ID" value="MDN7025140.1"/>
    <property type="molecule type" value="Genomic_DNA"/>
</dbReference>
<reference evidence="6" key="1">
    <citation type="submission" date="2019-05" db="EMBL/GenBank/DDBJ databases">
        <title>Methanoculleus sp. FWC-SCC1, a methanogenic archaeon isolated from deep marine cold seep.</title>
        <authorList>
            <person name="Chen Y.-W."/>
            <person name="Chen S.-C."/>
            <person name="Teng N.-H."/>
            <person name="Lai M.-C."/>
        </authorList>
    </citation>
    <scope>NUCLEOTIDE SEQUENCE</scope>
    <source>
        <strain evidence="6">FWC-SCC1</strain>
    </source>
</reference>
<evidence type="ECO:0000256" key="4">
    <source>
        <dbReference type="ARBA" id="ARBA00022691"/>
    </source>
</evidence>
<dbReference type="PANTHER" id="PTHR35863">
    <property type="entry name" value="COBALT-PRECORRIN-5B C(1)-METHYLTRANSFERASE"/>
    <property type="match status" value="1"/>
</dbReference>
<evidence type="ECO:0000256" key="5">
    <source>
        <dbReference type="HAMAP-Rule" id="MF_00787"/>
    </source>
</evidence>
<comment type="pathway">
    <text evidence="5">Cofactor biosynthesis; adenosylcobalamin biosynthesis; cob(II)yrinate a,c-diamide from sirohydrochlorin (anaerobic route): step 6/10.</text>
</comment>
<dbReference type="PANTHER" id="PTHR35863:SF1">
    <property type="entry name" value="COBALT-PRECORRIN-5B C(1)-METHYLTRANSFERASE"/>
    <property type="match status" value="1"/>
</dbReference>
<protein>
    <recommendedName>
        <fullName evidence="5">Cobalt-precorrin-5B C(1)-methyltransferase</fullName>
        <ecNumber evidence="5">2.1.1.195</ecNumber>
    </recommendedName>
    <alternativeName>
        <fullName evidence="5">Cobalt-precorrin-6A synthase</fullName>
    </alternativeName>
</protein>
<keyword evidence="1 5" id="KW-0169">Cobalamin biosynthesis</keyword>
<organism evidence="6 7">
    <name type="scientific">Methanoculleus frigidifontis</name>
    <dbReference type="NCBI Taxonomy" id="2584085"/>
    <lineage>
        <taxon>Archaea</taxon>
        <taxon>Methanobacteriati</taxon>
        <taxon>Methanobacteriota</taxon>
        <taxon>Stenosarchaea group</taxon>
        <taxon>Methanomicrobia</taxon>
        <taxon>Methanomicrobiales</taxon>
        <taxon>Methanomicrobiaceae</taxon>
        <taxon>Methanoculleus</taxon>
    </lineage>
</organism>
<dbReference type="RefSeq" id="WP_301664287.1">
    <property type="nucleotide sequence ID" value="NZ_VCYH01000006.1"/>
</dbReference>
<accession>A0ABT8MB24</accession>
<dbReference type="GO" id="GO:0008168">
    <property type="term" value="F:methyltransferase activity"/>
    <property type="evidence" value="ECO:0007669"/>
    <property type="project" value="UniProtKB-KW"/>
</dbReference>
<keyword evidence="2 5" id="KW-0489">Methyltransferase</keyword>